<dbReference type="EMBL" id="CP017603">
    <property type="protein sequence ID" value="AOY77629.1"/>
    <property type="molecule type" value="Genomic_DNA"/>
</dbReference>
<sequence length="127" mass="14265">MFFTPGLSYLFISHDIAAVKYISDEIAVMYLGKIVEVIESKVLIEKALHPYTKALLRAVSIAGGEKTLLRNQQLKGEPPNPLGLYKGCRFFSRCDCRQEICSKEEPQLKQLTEGHKVACHLVAQTKL</sequence>
<dbReference type="InterPro" id="IPR013563">
    <property type="entry name" value="Oligopep_ABC_C"/>
</dbReference>
<dbReference type="RefSeq" id="WP_070971450.1">
    <property type="nucleotide sequence ID" value="NZ_CP017603.1"/>
</dbReference>
<evidence type="ECO:0000259" key="4">
    <source>
        <dbReference type="Pfam" id="PF08352"/>
    </source>
</evidence>
<evidence type="ECO:0000256" key="1">
    <source>
        <dbReference type="ARBA" id="ARBA00022448"/>
    </source>
</evidence>
<dbReference type="PANTHER" id="PTHR43067">
    <property type="entry name" value="OLIGOPEPTIDE/DIPEPTIDE ABC TRANSPORTER, ATPASE SUBUNIT"/>
    <property type="match status" value="1"/>
</dbReference>
<dbReference type="PANTHER" id="PTHR43067:SF3">
    <property type="entry name" value="MALTOSE ABC TRANSPORTER, ATP-BINDING PROTEIN"/>
    <property type="match status" value="1"/>
</dbReference>
<keyword evidence="3" id="KW-0067">ATP-binding</keyword>
<dbReference type="Proteomes" id="UP000177894">
    <property type="component" value="Chromosome"/>
</dbReference>
<dbReference type="Pfam" id="PF08352">
    <property type="entry name" value="oligo_HPY"/>
    <property type="match status" value="1"/>
</dbReference>
<dbReference type="InterPro" id="IPR027417">
    <property type="entry name" value="P-loop_NTPase"/>
</dbReference>
<dbReference type="NCBIfam" id="TIGR01727">
    <property type="entry name" value="oligo_HPY"/>
    <property type="match status" value="1"/>
</dbReference>
<name>A0ABM6EXD0_9CLOT</name>
<keyword evidence="2" id="KW-0547">Nucleotide-binding</keyword>
<proteinExistence type="predicted"/>
<dbReference type="Gene3D" id="3.40.50.300">
    <property type="entry name" value="P-loop containing nucleotide triphosphate hydrolases"/>
    <property type="match status" value="1"/>
</dbReference>
<evidence type="ECO:0000313" key="5">
    <source>
        <dbReference type="EMBL" id="AOY77629.1"/>
    </source>
</evidence>
<keyword evidence="1" id="KW-0813">Transport</keyword>
<feature type="domain" description="Oligopeptide/dipeptide ABC transporter C-terminal" evidence="4">
    <location>
        <begin position="35"/>
        <end position="101"/>
    </location>
</feature>
<organism evidence="5 6">
    <name type="scientific">Clostridium formicaceticum</name>
    <dbReference type="NCBI Taxonomy" id="1497"/>
    <lineage>
        <taxon>Bacteria</taxon>
        <taxon>Bacillati</taxon>
        <taxon>Bacillota</taxon>
        <taxon>Clostridia</taxon>
        <taxon>Eubacteriales</taxon>
        <taxon>Clostridiaceae</taxon>
        <taxon>Clostridium</taxon>
    </lineage>
</organism>
<evidence type="ECO:0000313" key="6">
    <source>
        <dbReference type="Proteomes" id="UP000177894"/>
    </source>
</evidence>
<accession>A0ABM6EXD0</accession>
<protein>
    <recommendedName>
        <fullName evidence="4">Oligopeptide/dipeptide ABC transporter C-terminal domain-containing protein</fullName>
    </recommendedName>
</protein>
<reference evidence="5 6" key="1">
    <citation type="submission" date="2016-10" db="EMBL/GenBank/DDBJ databases">
        <title>Complete Genome Sequence of Acetogen Clostridium formicoaceticum ATCC 27076.</title>
        <authorList>
            <person name="Bao T."/>
            <person name="Cheng C."/>
            <person name="Zhao J."/>
            <person name="Yang S.-T."/>
            <person name="Wang J."/>
            <person name="Wang M."/>
        </authorList>
    </citation>
    <scope>NUCLEOTIDE SEQUENCE [LARGE SCALE GENOMIC DNA]</scope>
    <source>
        <strain evidence="5 6">ATCC 27076</strain>
    </source>
</reference>
<evidence type="ECO:0000256" key="2">
    <source>
        <dbReference type="ARBA" id="ARBA00022741"/>
    </source>
</evidence>
<gene>
    <name evidence="5" type="ORF">BJL90_18255</name>
</gene>
<keyword evidence="6" id="KW-1185">Reference proteome</keyword>
<dbReference type="SUPFAM" id="SSF52540">
    <property type="entry name" value="P-loop containing nucleoside triphosphate hydrolases"/>
    <property type="match status" value="1"/>
</dbReference>
<evidence type="ECO:0000256" key="3">
    <source>
        <dbReference type="ARBA" id="ARBA00022840"/>
    </source>
</evidence>